<protein>
    <recommendedName>
        <fullName evidence="3">STAS/SEC14 domain-containing protein</fullName>
    </recommendedName>
</protein>
<dbReference type="SUPFAM" id="SSF52091">
    <property type="entry name" value="SpoIIaa-like"/>
    <property type="match status" value="1"/>
</dbReference>
<dbReference type="Gene3D" id="3.40.50.10600">
    <property type="entry name" value="SpoIIaa-like domains"/>
    <property type="match status" value="1"/>
</dbReference>
<dbReference type="InterPro" id="IPR021866">
    <property type="entry name" value="SpoIIAA-like"/>
</dbReference>
<dbReference type="RefSeq" id="WP_009770313.1">
    <property type="nucleotide sequence ID" value="NZ_AKAU01000261.1"/>
</dbReference>
<name>A0ABN0F804_9BURK</name>
<dbReference type="Pfam" id="PF11964">
    <property type="entry name" value="SpoIIAA-like"/>
    <property type="match status" value="1"/>
</dbReference>
<comment type="caution">
    <text evidence="1">The sequence shown here is derived from an EMBL/GenBank/DDBJ whole genome shotgun (WGS) entry which is preliminary data.</text>
</comment>
<dbReference type="InterPro" id="IPR036513">
    <property type="entry name" value="STAS_dom_sf"/>
</dbReference>
<organism evidence="1 2">
    <name type="scientific">Paraburkholderia hospita</name>
    <dbReference type="NCBI Taxonomy" id="169430"/>
    <lineage>
        <taxon>Bacteria</taxon>
        <taxon>Pseudomonadati</taxon>
        <taxon>Pseudomonadota</taxon>
        <taxon>Betaproteobacteria</taxon>
        <taxon>Burkholderiales</taxon>
        <taxon>Burkholderiaceae</taxon>
        <taxon>Paraburkholderia</taxon>
    </lineage>
</organism>
<dbReference type="Proteomes" id="UP000004980">
    <property type="component" value="Unassembled WGS sequence"/>
</dbReference>
<gene>
    <name evidence="1" type="ORF">WQE_42849</name>
</gene>
<evidence type="ECO:0000313" key="2">
    <source>
        <dbReference type="Proteomes" id="UP000004980"/>
    </source>
</evidence>
<reference evidence="1 2" key="1">
    <citation type="journal article" date="2012" name="J. Bacteriol.">
        <title>Draft Genome Sequence of the Soil Bacterium Burkholderia terrae Strain BS001, Which Interacts with Fungal Surface Structures.</title>
        <authorList>
            <person name="Nazir R."/>
            <person name="Hansen M.A."/>
            <person name="Sorensen S."/>
            <person name="van Elsas J.D."/>
        </authorList>
    </citation>
    <scope>NUCLEOTIDE SEQUENCE [LARGE SCALE GENOMIC DNA]</scope>
    <source>
        <strain evidence="1 2">BS001</strain>
    </source>
</reference>
<dbReference type="EMBL" id="AKAU01000261">
    <property type="protein sequence ID" value="EIM94738.1"/>
    <property type="molecule type" value="Genomic_DNA"/>
</dbReference>
<evidence type="ECO:0000313" key="1">
    <source>
        <dbReference type="EMBL" id="EIM94738.1"/>
    </source>
</evidence>
<accession>A0ABN0F804</accession>
<dbReference type="InterPro" id="IPR038396">
    <property type="entry name" value="SpoIIAA-like_sf"/>
</dbReference>
<sequence length="129" mass="14419">MIELLGDLPDGVAGFVAKGRVTRQDYEDVVLPGMRKLFAGPQKVRCYYELGDAFDGMDGGAVWEDLKLGLEHPTRWERVAVVTDVEWMRVTINLLRFVVPGEVRVFGLKQSTEARNWIVDGMKSGHPAA</sequence>
<proteinExistence type="predicted"/>
<keyword evidence="2" id="KW-1185">Reference proteome</keyword>
<evidence type="ECO:0008006" key="3">
    <source>
        <dbReference type="Google" id="ProtNLM"/>
    </source>
</evidence>